<protein>
    <recommendedName>
        <fullName evidence="3">Fido domain-containing protein</fullName>
    </recommendedName>
</protein>
<sequence length="149" mass="16471">MTEQLSVPQLLAIHMMHQDRFDVSPGFRNPGFLLQLVDRPLLEGFEGGGDRSSLIRQAALYWHGLARAMAFREGNAALAVHAMMTFLQLNGQRLSIDEDDLVEAALLCSEWKMDLEDCEAWIACRLAGAPSDGAPIPAMDKASPPTYDR</sequence>
<evidence type="ECO:0008006" key="3">
    <source>
        <dbReference type="Google" id="ProtNLM"/>
    </source>
</evidence>
<reference evidence="1 2" key="1">
    <citation type="submission" date="2020-04" db="EMBL/GenBank/DDBJ databases">
        <title>Novel Paenibacillus strain UniB2 isolated from commercial digestive syrup.</title>
        <authorList>
            <person name="Thorat V."/>
            <person name="Kirdat K."/>
            <person name="Tiwarekar B."/>
            <person name="Yadav A."/>
        </authorList>
    </citation>
    <scope>NUCLEOTIDE SEQUENCE [LARGE SCALE GENOMIC DNA]</scope>
    <source>
        <strain evidence="1 2">UniB2</strain>
    </source>
</reference>
<dbReference type="KEGG" id="palr:HGI30_02640"/>
<dbReference type="Proteomes" id="UP000502136">
    <property type="component" value="Chromosome"/>
</dbReference>
<dbReference type="AlphaFoldDB" id="A0A6H2GTW8"/>
<keyword evidence="2" id="KW-1185">Reference proteome</keyword>
<evidence type="ECO:0000313" key="2">
    <source>
        <dbReference type="Proteomes" id="UP000502136"/>
    </source>
</evidence>
<proteinExistence type="predicted"/>
<dbReference type="Gene3D" id="1.20.120.1870">
    <property type="entry name" value="Fic/DOC protein, Fido domain"/>
    <property type="match status" value="1"/>
</dbReference>
<accession>A0A6H2GTW8</accession>
<dbReference type="EMBL" id="CP051428">
    <property type="protein sequence ID" value="QJC50598.1"/>
    <property type="molecule type" value="Genomic_DNA"/>
</dbReference>
<organism evidence="1 2">
    <name type="scientific">Paenibacillus albicereus</name>
    <dbReference type="NCBI Taxonomy" id="2726185"/>
    <lineage>
        <taxon>Bacteria</taxon>
        <taxon>Bacillati</taxon>
        <taxon>Bacillota</taxon>
        <taxon>Bacilli</taxon>
        <taxon>Bacillales</taxon>
        <taxon>Paenibacillaceae</taxon>
        <taxon>Paenibacillus</taxon>
    </lineage>
</organism>
<evidence type="ECO:0000313" key="1">
    <source>
        <dbReference type="EMBL" id="QJC50598.1"/>
    </source>
</evidence>
<name>A0A6H2GTW8_9BACL</name>
<dbReference type="InterPro" id="IPR053737">
    <property type="entry name" value="Type_II_TA_Toxin"/>
</dbReference>
<gene>
    <name evidence="1" type="ORF">HGI30_02640</name>
</gene>
<dbReference type="RefSeq" id="WP_168906275.1">
    <property type="nucleotide sequence ID" value="NZ_CP051428.1"/>
</dbReference>